<evidence type="ECO:0000256" key="1">
    <source>
        <dbReference type="ARBA" id="ARBA00022490"/>
    </source>
</evidence>
<evidence type="ECO:0000256" key="5">
    <source>
        <dbReference type="ARBA" id="ARBA00022694"/>
    </source>
</evidence>
<dbReference type="Gene3D" id="3.30.70.2580">
    <property type="match status" value="1"/>
</dbReference>
<dbReference type="SUPFAM" id="SSF53335">
    <property type="entry name" value="S-adenosyl-L-methionine-dependent methyltransferases"/>
    <property type="match status" value="1"/>
</dbReference>
<dbReference type="PANTHER" id="PTHR23245">
    <property type="entry name" value="TRNA METHYLTRANSFERASE"/>
    <property type="match status" value="1"/>
</dbReference>
<sequence length="307" mass="33890">MHAEGDELWGLRVDKRRAEEMRQDLIGRGLLERGYRPRSEGESLLLPLTGEVPGAERAVFVPFPPREDLARHELVGGIAILQEEDRAAAEKILSSRPSLHTVVVPTGPVTGEFRTRALKVLAGEPTTRTVVTEHGRRFAVDLAHAYFSARLSTERQRVHGLMAEGEEVCDMFAGVGPFAIALSDRASFVVAADLNPAAVSLLCENVRMNRCRNVLPVLADAAHLPGIFPRTFDRVIMNLPMESAQFLPAAFALCRPGGTIHYYALQEEEGAYLDRIRAFPVASVAERRVRSYSPGEWHAVYDIVVGE</sequence>
<dbReference type="GO" id="GO:0008175">
    <property type="term" value="F:tRNA methyltransferase activity"/>
    <property type="evidence" value="ECO:0007669"/>
    <property type="project" value="TreeGrafter"/>
</dbReference>
<dbReference type="PANTHER" id="PTHR23245:SF36">
    <property type="entry name" value="TRNA (GUANINE(37)-N1)-METHYLTRANSFERASE"/>
    <property type="match status" value="1"/>
</dbReference>
<proteinExistence type="predicted"/>
<evidence type="ECO:0000259" key="6">
    <source>
        <dbReference type="PROSITE" id="PS51684"/>
    </source>
</evidence>
<organism evidence="7 8">
    <name type="scientific">Methanofollis tationis</name>
    <dbReference type="NCBI Taxonomy" id="81417"/>
    <lineage>
        <taxon>Archaea</taxon>
        <taxon>Methanobacteriati</taxon>
        <taxon>Methanobacteriota</taxon>
        <taxon>Stenosarchaea group</taxon>
        <taxon>Methanomicrobia</taxon>
        <taxon>Methanomicrobiales</taxon>
        <taxon>Methanomicrobiaceae</taxon>
        <taxon>Methanofollis</taxon>
    </lineage>
</organism>
<accession>A0A7K4HPB6</accession>
<evidence type="ECO:0000313" key="8">
    <source>
        <dbReference type="Proteomes" id="UP000570823"/>
    </source>
</evidence>
<dbReference type="Pfam" id="PF18093">
    <property type="entry name" value="Trm5_N"/>
    <property type="match status" value="1"/>
</dbReference>
<protein>
    <submittedName>
        <fullName evidence="7">Class I SAM-dependent methyltransferase family protein</fullName>
    </submittedName>
</protein>
<keyword evidence="8" id="KW-1185">Reference proteome</keyword>
<dbReference type="Pfam" id="PF02475">
    <property type="entry name" value="TRM5-TYW2_MTfase"/>
    <property type="match status" value="1"/>
</dbReference>
<dbReference type="RefSeq" id="WP_176788418.1">
    <property type="nucleotide sequence ID" value="NZ_JABXWR010000001.1"/>
</dbReference>
<evidence type="ECO:0000256" key="3">
    <source>
        <dbReference type="ARBA" id="ARBA00022679"/>
    </source>
</evidence>
<evidence type="ECO:0000256" key="2">
    <source>
        <dbReference type="ARBA" id="ARBA00022603"/>
    </source>
</evidence>
<name>A0A7K4HPB6_9EURY</name>
<evidence type="ECO:0000256" key="4">
    <source>
        <dbReference type="ARBA" id="ARBA00022691"/>
    </source>
</evidence>
<comment type="caution">
    <text evidence="7">The sequence shown here is derived from an EMBL/GenBank/DDBJ whole genome shotgun (WGS) entry which is preliminary data.</text>
</comment>
<dbReference type="Proteomes" id="UP000570823">
    <property type="component" value="Unassembled WGS sequence"/>
</dbReference>
<gene>
    <name evidence="7" type="ORF">HWN36_05360</name>
</gene>
<dbReference type="PROSITE" id="PS51684">
    <property type="entry name" value="SAM_MT_TRM5_TYW2"/>
    <property type="match status" value="1"/>
</dbReference>
<dbReference type="AlphaFoldDB" id="A0A7K4HPB6"/>
<dbReference type="OrthoDB" id="8079at2157"/>
<keyword evidence="1" id="KW-0963">Cytoplasm</keyword>
<keyword evidence="2 7" id="KW-0489">Methyltransferase</keyword>
<dbReference type="GO" id="GO:0002939">
    <property type="term" value="P:tRNA N1-guanine methylation"/>
    <property type="evidence" value="ECO:0007669"/>
    <property type="project" value="TreeGrafter"/>
</dbReference>
<reference evidence="7 8" key="1">
    <citation type="submission" date="2020-06" db="EMBL/GenBank/DDBJ databases">
        <title>Methanofollis fontis sp. nov., a methanogen isolated from marine sediments near a cold seep at Four-Way Closure Ridge offshore southwestern Taiwan.</title>
        <authorList>
            <person name="Chen S.-C."/>
            <person name="Teng N.-H."/>
            <person name="Lin Y.-S."/>
            <person name="Lai M.-C."/>
            <person name="Chen H.-H."/>
            <person name="Wang C.-C."/>
        </authorList>
    </citation>
    <scope>NUCLEOTIDE SEQUENCE [LARGE SCALE GENOMIC DNA]</scope>
    <source>
        <strain evidence="7 8">DSM 2702</strain>
    </source>
</reference>
<dbReference type="InterPro" id="IPR030382">
    <property type="entry name" value="MeTrfase_TRM5/TYW2"/>
</dbReference>
<dbReference type="CDD" id="cd02440">
    <property type="entry name" value="AdoMet_MTases"/>
    <property type="match status" value="1"/>
</dbReference>
<keyword evidence="3 7" id="KW-0808">Transferase</keyword>
<keyword evidence="5" id="KW-0819">tRNA processing</keyword>
<keyword evidence="4" id="KW-0949">S-adenosyl-L-methionine</keyword>
<dbReference type="InterPro" id="IPR040601">
    <property type="entry name" value="Trm5a/b_N"/>
</dbReference>
<feature type="domain" description="SAM-dependent methyltransferase TRM5/TYW2-type" evidence="6">
    <location>
        <begin position="72"/>
        <end position="307"/>
    </location>
</feature>
<dbReference type="InterPro" id="IPR056743">
    <property type="entry name" value="TRM5-TYW2-like_MTfase"/>
</dbReference>
<dbReference type="InterPro" id="IPR029063">
    <property type="entry name" value="SAM-dependent_MTases_sf"/>
</dbReference>
<dbReference type="EMBL" id="JABXWR010000001">
    <property type="protein sequence ID" value="NVO66750.1"/>
    <property type="molecule type" value="Genomic_DNA"/>
</dbReference>
<dbReference type="GO" id="GO:0005737">
    <property type="term" value="C:cytoplasm"/>
    <property type="evidence" value="ECO:0007669"/>
    <property type="project" value="TreeGrafter"/>
</dbReference>
<evidence type="ECO:0000313" key="7">
    <source>
        <dbReference type="EMBL" id="NVO66750.1"/>
    </source>
</evidence>
<dbReference type="Gene3D" id="3.40.50.150">
    <property type="entry name" value="Vaccinia Virus protein VP39"/>
    <property type="match status" value="1"/>
</dbReference>